<evidence type="ECO:0000313" key="1">
    <source>
        <dbReference type="EMBL" id="ALZ84482.1"/>
    </source>
</evidence>
<organism evidence="1 2">
    <name type="scientific">Pseudomonas oryzihabitans</name>
    <dbReference type="NCBI Taxonomy" id="47885"/>
    <lineage>
        <taxon>Bacteria</taxon>
        <taxon>Pseudomonadati</taxon>
        <taxon>Pseudomonadota</taxon>
        <taxon>Gammaproteobacteria</taxon>
        <taxon>Pseudomonadales</taxon>
        <taxon>Pseudomonadaceae</taxon>
        <taxon>Pseudomonas</taxon>
    </lineage>
</organism>
<dbReference type="Proteomes" id="UP000064137">
    <property type="component" value="Chromosome"/>
</dbReference>
<gene>
    <name evidence="1" type="ORF">APT59_09805</name>
</gene>
<dbReference type="RefSeq" id="WP_059314674.1">
    <property type="nucleotide sequence ID" value="NZ_CP013987.1"/>
</dbReference>
<protein>
    <submittedName>
        <fullName evidence="1">Uncharacterized protein</fullName>
    </submittedName>
</protein>
<sequence>MTTPKTAAERKADQRKREAERLAALGHQVMPFEMYQGTAQALDRLCAAGGFEQRAEVITMLIHAADKIAQRDMSRFIELMSAPSGK</sequence>
<dbReference type="KEGG" id="por:APT59_09805"/>
<name>A0A0U4WGV0_9PSED</name>
<dbReference type="OrthoDB" id="6912095at2"/>
<dbReference type="EMBL" id="CP013987">
    <property type="protein sequence ID" value="ALZ84482.1"/>
    <property type="molecule type" value="Genomic_DNA"/>
</dbReference>
<dbReference type="AlphaFoldDB" id="A0A0U4WGV0"/>
<reference evidence="1 2" key="1">
    <citation type="submission" date="2016-01" db="EMBL/GenBank/DDBJ databases">
        <title>Annotation of Pseudomonas oryzihabitans USDA-ARS-USMARC-56511.</title>
        <authorList>
            <person name="Harhay G.P."/>
            <person name="Harhay D.M."/>
            <person name="Smith T.P.L."/>
            <person name="Bono J.L."/>
            <person name="Heaton M.P."/>
            <person name="Clawson M.L."/>
            <person name="Chitko-Mckown C.G."/>
            <person name="Capik S.F."/>
            <person name="DeDonder K.D."/>
            <person name="Apley M.D."/>
            <person name="Lubbers B.V."/>
            <person name="White B.J."/>
            <person name="Larson R.L."/>
        </authorList>
    </citation>
    <scope>NUCLEOTIDE SEQUENCE [LARGE SCALE GENOMIC DNA]</scope>
    <source>
        <strain evidence="1 2">USDA-ARS-USMARC-56511</strain>
    </source>
</reference>
<evidence type="ECO:0000313" key="2">
    <source>
        <dbReference type="Proteomes" id="UP000064137"/>
    </source>
</evidence>
<accession>A0A0U4WGV0</accession>
<proteinExistence type="predicted"/>